<keyword evidence="7" id="KW-1185">Reference proteome</keyword>
<evidence type="ECO:0000313" key="7">
    <source>
        <dbReference type="Proteomes" id="UP000298030"/>
    </source>
</evidence>
<proteinExistence type="inferred from homology"/>
<dbReference type="Gene3D" id="1.10.10.10">
    <property type="entry name" value="Winged helix-like DNA-binding domain superfamily/Winged helix DNA-binding domain"/>
    <property type="match status" value="1"/>
</dbReference>
<accession>A0A4Y7TB72</accession>
<sequence length="342" mass="37692">MEGLEPIPNITKLSDRVIRVLGQNPGKFTLQGTNLYLLGTSNPYILVDTAEGKDEFIPVLEDALTSVAAPQDAGLPDVSDIILSHWHGDHIGGLPSVLPLLQRLWASRNPGKPFPAPRIHKHPLVRESDASSTWNKLPGVLDTLPKDLYTQTSSGAALHDLHDSQILSARDTTLHVLYTPGHTYDSIGLHIAEDNALYTADTVLGQGTSVFEDLAVYLTSLNKMLHFPKEYVHLLPSHGPVVEKGKETITMYIKHRLERETQVLNLLTKQAPGEGRANWSTWDIVKDLYASYPENIWEPAMRGILLHLAKLEGEGRVKKVGAGNDLKDAEWVALSRTPSPSL</sequence>
<dbReference type="PANTHER" id="PTHR23131">
    <property type="entry name" value="ENDORIBONUCLEASE LACTB2"/>
    <property type="match status" value="1"/>
</dbReference>
<evidence type="ECO:0000256" key="2">
    <source>
        <dbReference type="ARBA" id="ARBA00022723"/>
    </source>
</evidence>
<name>A0A4Y7TB72_COPMI</name>
<keyword evidence="2" id="KW-0479">Metal-binding</keyword>
<dbReference type="GO" id="GO:0044550">
    <property type="term" value="P:secondary metabolite biosynthetic process"/>
    <property type="evidence" value="ECO:0007669"/>
    <property type="project" value="TreeGrafter"/>
</dbReference>
<dbReference type="InterPro" id="IPR047921">
    <property type="entry name" value="LACTB2-like_MBL-fold"/>
</dbReference>
<feature type="domain" description="Metallo-beta-lactamase" evidence="5">
    <location>
        <begin position="32"/>
        <end position="238"/>
    </location>
</feature>
<gene>
    <name evidence="6" type="ORF">FA13DRAFT_1688125</name>
</gene>
<organism evidence="6 7">
    <name type="scientific">Coprinellus micaceus</name>
    <name type="common">Glistening ink-cap mushroom</name>
    <name type="synonym">Coprinus micaceus</name>
    <dbReference type="NCBI Taxonomy" id="71717"/>
    <lineage>
        <taxon>Eukaryota</taxon>
        <taxon>Fungi</taxon>
        <taxon>Dikarya</taxon>
        <taxon>Basidiomycota</taxon>
        <taxon>Agaricomycotina</taxon>
        <taxon>Agaricomycetes</taxon>
        <taxon>Agaricomycetidae</taxon>
        <taxon>Agaricales</taxon>
        <taxon>Agaricineae</taxon>
        <taxon>Psathyrellaceae</taxon>
        <taxon>Coprinellus</taxon>
    </lineage>
</organism>
<evidence type="ECO:0000256" key="3">
    <source>
        <dbReference type="ARBA" id="ARBA00022801"/>
    </source>
</evidence>
<protein>
    <submittedName>
        <fullName evidence="6">Metallo-hydrolase/oxidoreductase</fullName>
    </submittedName>
</protein>
<dbReference type="PANTHER" id="PTHR23131:SF0">
    <property type="entry name" value="ENDORIBONUCLEASE LACTB2"/>
    <property type="match status" value="1"/>
</dbReference>
<dbReference type="InterPro" id="IPR036866">
    <property type="entry name" value="RibonucZ/Hydroxyglut_hydro"/>
</dbReference>
<dbReference type="InterPro" id="IPR050662">
    <property type="entry name" value="Sec-metab_biosynth-thioest"/>
</dbReference>
<dbReference type="SUPFAM" id="SSF56281">
    <property type="entry name" value="Metallo-hydrolase/oxidoreductase"/>
    <property type="match status" value="1"/>
</dbReference>
<evidence type="ECO:0000313" key="6">
    <source>
        <dbReference type="EMBL" id="TEB31417.1"/>
    </source>
</evidence>
<dbReference type="GO" id="GO:0046872">
    <property type="term" value="F:metal ion binding"/>
    <property type="evidence" value="ECO:0007669"/>
    <property type="project" value="UniProtKB-KW"/>
</dbReference>
<dbReference type="OrthoDB" id="17458at2759"/>
<dbReference type="SMART" id="SM00849">
    <property type="entry name" value="Lactamase_B"/>
    <property type="match status" value="1"/>
</dbReference>
<dbReference type="AlphaFoldDB" id="A0A4Y7TB72"/>
<dbReference type="InterPro" id="IPR001279">
    <property type="entry name" value="Metallo-B-lactamas"/>
</dbReference>
<dbReference type="Pfam" id="PF17778">
    <property type="entry name" value="WHD_BLACT"/>
    <property type="match status" value="1"/>
</dbReference>
<dbReference type="EMBL" id="QPFP01000019">
    <property type="protein sequence ID" value="TEB31417.1"/>
    <property type="molecule type" value="Genomic_DNA"/>
</dbReference>
<evidence type="ECO:0000256" key="4">
    <source>
        <dbReference type="ARBA" id="ARBA00022833"/>
    </source>
</evidence>
<dbReference type="CDD" id="cd07722">
    <property type="entry name" value="LACTB2-like_MBL-fold"/>
    <property type="match status" value="1"/>
</dbReference>
<dbReference type="Gene3D" id="3.60.15.10">
    <property type="entry name" value="Ribonuclease Z/Hydroxyacylglutathione hydrolase-like"/>
    <property type="match status" value="1"/>
</dbReference>
<evidence type="ECO:0000256" key="1">
    <source>
        <dbReference type="ARBA" id="ARBA00006759"/>
    </source>
</evidence>
<evidence type="ECO:0000259" key="5">
    <source>
        <dbReference type="SMART" id="SM00849"/>
    </source>
</evidence>
<dbReference type="Pfam" id="PF00753">
    <property type="entry name" value="Lactamase_B"/>
    <property type="match status" value="1"/>
</dbReference>
<dbReference type="Proteomes" id="UP000298030">
    <property type="component" value="Unassembled WGS sequence"/>
</dbReference>
<dbReference type="InterPro" id="IPR036388">
    <property type="entry name" value="WH-like_DNA-bd_sf"/>
</dbReference>
<reference evidence="6 7" key="1">
    <citation type="journal article" date="2019" name="Nat. Ecol. Evol.">
        <title>Megaphylogeny resolves global patterns of mushroom evolution.</title>
        <authorList>
            <person name="Varga T."/>
            <person name="Krizsan K."/>
            <person name="Foldi C."/>
            <person name="Dima B."/>
            <person name="Sanchez-Garcia M."/>
            <person name="Sanchez-Ramirez S."/>
            <person name="Szollosi G.J."/>
            <person name="Szarkandi J.G."/>
            <person name="Papp V."/>
            <person name="Albert L."/>
            <person name="Andreopoulos W."/>
            <person name="Angelini C."/>
            <person name="Antonin V."/>
            <person name="Barry K.W."/>
            <person name="Bougher N.L."/>
            <person name="Buchanan P."/>
            <person name="Buyck B."/>
            <person name="Bense V."/>
            <person name="Catcheside P."/>
            <person name="Chovatia M."/>
            <person name="Cooper J."/>
            <person name="Damon W."/>
            <person name="Desjardin D."/>
            <person name="Finy P."/>
            <person name="Geml J."/>
            <person name="Haridas S."/>
            <person name="Hughes K."/>
            <person name="Justo A."/>
            <person name="Karasinski D."/>
            <person name="Kautmanova I."/>
            <person name="Kiss B."/>
            <person name="Kocsube S."/>
            <person name="Kotiranta H."/>
            <person name="LaButti K.M."/>
            <person name="Lechner B.E."/>
            <person name="Liimatainen K."/>
            <person name="Lipzen A."/>
            <person name="Lukacs Z."/>
            <person name="Mihaltcheva S."/>
            <person name="Morgado L.N."/>
            <person name="Niskanen T."/>
            <person name="Noordeloos M.E."/>
            <person name="Ohm R.A."/>
            <person name="Ortiz-Santana B."/>
            <person name="Ovrebo C."/>
            <person name="Racz N."/>
            <person name="Riley R."/>
            <person name="Savchenko A."/>
            <person name="Shiryaev A."/>
            <person name="Soop K."/>
            <person name="Spirin V."/>
            <person name="Szebenyi C."/>
            <person name="Tomsovsky M."/>
            <person name="Tulloss R.E."/>
            <person name="Uehling J."/>
            <person name="Grigoriev I.V."/>
            <person name="Vagvolgyi C."/>
            <person name="Papp T."/>
            <person name="Martin F.M."/>
            <person name="Miettinen O."/>
            <person name="Hibbett D.S."/>
            <person name="Nagy L.G."/>
        </authorList>
    </citation>
    <scope>NUCLEOTIDE SEQUENCE [LARGE SCALE GENOMIC DNA]</scope>
    <source>
        <strain evidence="6 7">FP101781</strain>
    </source>
</reference>
<dbReference type="GO" id="GO:0016787">
    <property type="term" value="F:hydrolase activity"/>
    <property type="evidence" value="ECO:0007669"/>
    <property type="project" value="UniProtKB-KW"/>
</dbReference>
<dbReference type="InterPro" id="IPR041516">
    <property type="entry name" value="LACTB2_WH"/>
</dbReference>
<dbReference type="STRING" id="71717.A0A4Y7TB72"/>
<comment type="caution">
    <text evidence="6">The sequence shown here is derived from an EMBL/GenBank/DDBJ whole genome shotgun (WGS) entry which is preliminary data.</text>
</comment>
<keyword evidence="4" id="KW-0862">Zinc</keyword>
<comment type="similarity">
    <text evidence="1">Belongs to the metallo-beta-lactamase superfamily. Glyoxalase II family.</text>
</comment>
<keyword evidence="3 6" id="KW-0378">Hydrolase</keyword>